<dbReference type="EMBL" id="CM044705">
    <property type="protein sequence ID" value="KAI5661341.1"/>
    <property type="molecule type" value="Genomic_DNA"/>
</dbReference>
<proteinExistence type="predicted"/>
<accession>A0ACC0AL67</accession>
<evidence type="ECO:0000313" key="2">
    <source>
        <dbReference type="Proteomes" id="UP001060085"/>
    </source>
</evidence>
<comment type="caution">
    <text evidence="1">The sequence shown here is derived from an EMBL/GenBank/DDBJ whole genome shotgun (WGS) entry which is preliminary data.</text>
</comment>
<evidence type="ECO:0000313" key="1">
    <source>
        <dbReference type="EMBL" id="KAI5661341.1"/>
    </source>
</evidence>
<name>A0ACC0AL67_CATRO</name>
<sequence length="532" mass="62003">MNSAMEEVLQLPNHQQLKHEFHDILFNSMINPSVATDTTNISIHYDDYNALNPEEIKNLRRISTKLRSTDYFQDCFQIYITTRKETVDRVFGQLHKKMNSESVRVFAYWEDLSEKIGKWIQMVRICVENVFLPEKIFYEHIFGGSGAGEDADEGGYVHIIGDSAAKLFDEFPDSLMSSGRRSSSSQILEILLPVYQEFLNLMPVLEALFPEGLCLNKSIPDRASGTVCRLSRQIKRLIFASERHVLRELSINTTPAGAVHPLTEYVINYIHLIFNYRKSLSDLIGEVKGSNDLIAAELDSLELEQDQSIPLKHHFTRIIEYLLYNLRYKSKFYDHESLRHLFMMNNVNHVAQKIGNSRGLHEIIGSVYLAKLRNKVKEYMTSYLKTTWNCVFLCLREEKSKRQGKWSSPFRNSNRDVKEKFKNFNLMIKNVHLRLDKLEVPDKHLRQKLCQSILINLIPAYRKFLAQHSRQIDKFQHPERYIKYSVKELEKEIMNLFSFKNQLKLQSIQATGADENGSSMSMNTWMSNMFGD</sequence>
<gene>
    <name evidence="1" type="ORF">M9H77_20664</name>
</gene>
<protein>
    <submittedName>
        <fullName evidence="1">Uncharacterized protein</fullName>
    </submittedName>
</protein>
<organism evidence="1 2">
    <name type="scientific">Catharanthus roseus</name>
    <name type="common">Madagascar periwinkle</name>
    <name type="synonym">Vinca rosea</name>
    <dbReference type="NCBI Taxonomy" id="4058"/>
    <lineage>
        <taxon>Eukaryota</taxon>
        <taxon>Viridiplantae</taxon>
        <taxon>Streptophyta</taxon>
        <taxon>Embryophyta</taxon>
        <taxon>Tracheophyta</taxon>
        <taxon>Spermatophyta</taxon>
        <taxon>Magnoliopsida</taxon>
        <taxon>eudicotyledons</taxon>
        <taxon>Gunneridae</taxon>
        <taxon>Pentapetalae</taxon>
        <taxon>asterids</taxon>
        <taxon>lamiids</taxon>
        <taxon>Gentianales</taxon>
        <taxon>Apocynaceae</taxon>
        <taxon>Rauvolfioideae</taxon>
        <taxon>Vinceae</taxon>
        <taxon>Catharanthinae</taxon>
        <taxon>Catharanthus</taxon>
    </lineage>
</organism>
<keyword evidence="2" id="KW-1185">Reference proteome</keyword>
<dbReference type="Proteomes" id="UP001060085">
    <property type="component" value="Linkage Group LG05"/>
</dbReference>
<reference evidence="2" key="1">
    <citation type="journal article" date="2023" name="Nat. Plants">
        <title>Single-cell RNA sequencing provides a high-resolution roadmap for understanding the multicellular compartmentation of specialized metabolism.</title>
        <authorList>
            <person name="Sun S."/>
            <person name="Shen X."/>
            <person name="Li Y."/>
            <person name="Li Y."/>
            <person name="Wang S."/>
            <person name="Li R."/>
            <person name="Zhang H."/>
            <person name="Shen G."/>
            <person name="Guo B."/>
            <person name="Wei J."/>
            <person name="Xu J."/>
            <person name="St-Pierre B."/>
            <person name="Chen S."/>
            <person name="Sun C."/>
        </authorList>
    </citation>
    <scope>NUCLEOTIDE SEQUENCE [LARGE SCALE GENOMIC DNA]</scope>
</reference>